<dbReference type="Pfam" id="PF00483">
    <property type="entry name" value="NTP_transferase"/>
    <property type="match status" value="1"/>
</dbReference>
<organism evidence="3 4">
    <name type="scientific">Schaalia naturae</name>
    <dbReference type="NCBI Taxonomy" id="635203"/>
    <lineage>
        <taxon>Bacteria</taxon>
        <taxon>Bacillati</taxon>
        <taxon>Actinomycetota</taxon>
        <taxon>Actinomycetes</taxon>
        <taxon>Actinomycetales</taxon>
        <taxon>Actinomycetaceae</taxon>
        <taxon>Schaalia</taxon>
    </lineage>
</organism>
<evidence type="ECO:0000259" key="1">
    <source>
        <dbReference type="Pfam" id="PF00483"/>
    </source>
</evidence>
<dbReference type="SUPFAM" id="SSF159283">
    <property type="entry name" value="Guanosine diphospho-D-mannose pyrophosphorylase/mannose-6-phosphate isomerase linker domain"/>
    <property type="match status" value="1"/>
</dbReference>
<sequence>MTPDLHVIIPAGGAGTRLWPLSRRARPKFLLDLTGSGRTLLQATIDRLSPRAASMTIVTGAAHRDAVAAQLPEFAGARSDRELVIEPSGRDSMPAIGLATAIVRERHGADALVGSFAADHVIARPDLFLEAVDAACAAARRGYVTTIGITPTEASTAYGYIHAGEALEAEGTPPVPAGESGTRGEPRARAVSEFVEKPDAATARRYVADGYLWNAGMFVMRAGVLMGHLERLHPALAAGLTRIARSWDTPSRDRELARTWPTLTAIAIDHAIAEPVAAHGGVAVAPADLDLGWTDLGDFDALAELAGPGAEGAAVRVGAPGTAVFDGGSGQTVALVGVEDLVVVTTPDAVLVTRRSAAQDVKKVVDRLVQAGSAGLV</sequence>
<gene>
    <name evidence="3" type="ORF">ACFQWG_08840</name>
</gene>
<dbReference type="EMBL" id="JBHTEF010000001">
    <property type="protein sequence ID" value="MFC7581300.1"/>
    <property type="molecule type" value="Genomic_DNA"/>
</dbReference>
<dbReference type="PANTHER" id="PTHR46390">
    <property type="entry name" value="MANNOSE-1-PHOSPHATE GUANYLYLTRANSFERASE"/>
    <property type="match status" value="1"/>
</dbReference>
<name>A0ABW2SN34_9ACTO</name>
<dbReference type="Gene3D" id="3.90.550.10">
    <property type="entry name" value="Spore Coat Polysaccharide Biosynthesis Protein SpsA, Chain A"/>
    <property type="match status" value="1"/>
</dbReference>
<dbReference type="RefSeq" id="WP_380974517.1">
    <property type="nucleotide sequence ID" value="NZ_JBHTEF010000001.1"/>
</dbReference>
<dbReference type="CDD" id="cd02509">
    <property type="entry name" value="GDP-M1P_Guanylyltransferase"/>
    <property type="match status" value="1"/>
</dbReference>
<dbReference type="Pfam" id="PF22640">
    <property type="entry name" value="ManC_GMP_beta-helix"/>
    <property type="match status" value="1"/>
</dbReference>
<keyword evidence="3" id="KW-0808">Transferase</keyword>
<dbReference type="SUPFAM" id="SSF53448">
    <property type="entry name" value="Nucleotide-diphospho-sugar transferases"/>
    <property type="match status" value="1"/>
</dbReference>
<dbReference type="Proteomes" id="UP001596527">
    <property type="component" value="Unassembled WGS sequence"/>
</dbReference>
<comment type="caution">
    <text evidence="3">The sequence shown here is derived from an EMBL/GenBank/DDBJ whole genome shotgun (WGS) entry which is preliminary data.</text>
</comment>
<dbReference type="InterPro" id="IPR029044">
    <property type="entry name" value="Nucleotide-diphossugar_trans"/>
</dbReference>
<dbReference type="InterPro" id="IPR054566">
    <property type="entry name" value="ManC/GMP-like_b-helix"/>
</dbReference>
<accession>A0ABW2SN34</accession>
<keyword evidence="3" id="KW-0548">Nucleotidyltransferase</keyword>
<evidence type="ECO:0000313" key="3">
    <source>
        <dbReference type="EMBL" id="MFC7581300.1"/>
    </source>
</evidence>
<dbReference type="PANTHER" id="PTHR46390:SF1">
    <property type="entry name" value="MANNOSE-1-PHOSPHATE GUANYLYLTRANSFERASE"/>
    <property type="match status" value="1"/>
</dbReference>
<reference evidence="4" key="1">
    <citation type="journal article" date="2019" name="Int. J. Syst. Evol. Microbiol.">
        <title>The Global Catalogue of Microorganisms (GCM) 10K type strain sequencing project: providing services to taxonomists for standard genome sequencing and annotation.</title>
        <authorList>
            <consortium name="The Broad Institute Genomics Platform"/>
            <consortium name="The Broad Institute Genome Sequencing Center for Infectious Disease"/>
            <person name="Wu L."/>
            <person name="Ma J."/>
        </authorList>
    </citation>
    <scope>NUCLEOTIDE SEQUENCE [LARGE SCALE GENOMIC DNA]</scope>
    <source>
        <strain evidence="4">CCUG 56698</strain>
    </source>
</reference>
<feature type="domain" description="Nucleotidyl transferase" evidence="1">
    <location>
        <begin position="8"/>
        <end position="305"/>
    </location>
</feature>
<evidence type="ECO:0000259" key="2">
    <source>
        <dbReference type="Pfam" id="PF22640"/>
    </source>
</evidence>
<dbReference type="GO" id="GO:0016779">
    <property type="term" value="F:nucleotidyltransferase activity"/>
    <property type="evidence" value="ECO:0007669"/>
    <property type="project" value="UniProtKB-KW"/>
</dbReference>
<dbReference type="InterPro" id="IPR005835">
    <property type="entry name" value="NTP_transferase_dom"/>
</dbReference>
<feature type="domain" description="MannoseP isomerase/GMP-like beta-helix" evidence="2">
    <location>
        <begin position="329"/>
        <end position="368"/>
    </location>
</feature>
<dbReference type="InterPro" id="IPR049577">
    <property type="entry name" value="GMPP_N"/>
</dbReference>
<evidence type="ECO:0000313" key="4">
    <source>
        <dbReference type="Proteomes" id="UP001596527"/>
    </source>
</evidence>
<proteinExistence type="predicted"/>
<protein>
    <submittedName>
        <fullName evidence="3">Mannose-1-phosphate guanylyltransferase</fullName>
    </submittedName>
</protein>
<dbReference type="InterPro" id="IPR051161">
    <property type="entry name" value="Mannose-6P_isomerase_type2"/>
</dbReference>
<keyword evidence="4" id="KW-1185">Reference proteome</keyword>